<dbReference type="AlphaFoldDB" id="A0A0C2C024"/>
<gene>
    <name evidence="2" type="ORF">ANCDUO_20347</name>
</gene>
<keyword evidence="3" id="KW-1185">Reference proteome</keyword>
<organism evidence="2 3">
    <name type="scientific">Ancylostoma duodenale</name>
    <dbReference type="NCBI Taxonomy" id="51022"/>
    <lineage>
        <taxon>Eukaryota</taxon>
        <taxon>Metazoa</taxon>
        <taxon>Ecdysozoa</taxon>
        <taxon>Nematoda</taxon>
        <taxon>Chromadorea</taxon>
        <taxon>Rhabditida</taxon>
        <taxon>Rhabditina</taxon>
        <taxon>Rhabditomorpha</taxon>
        <taxon>Strongyloidea</taxon>
        <taxon>Ancylostomatidae</taxon>
        <taxon>Ancylostomatinae</taxon>
        <taxon>Ancylostoma</taxon>
    </lineage>
</organism>
<dbReference type="InterPro" id="IPR038479">
    <property type="entry name" value="Transthyretin-like_sf"/>
</dbReference>
<dbReference type="EMBL" id="KN752811">
    <property type="protein sequence ID" value="KIH49578.1"/>
    <property type="molecule type" value="Genomic_DNA"/>
</dbReference>
<feature type="chain" id="PRO_5002158871" description="Transthyretin-like family protein" evidence="1">
    <location>
        <begin position="18"/>
        <end position="83"/>
    </location>
</feature>
<evidence type="ECO:0000313" key="3">
    <source>
        <dbReference type="Proteomes" id="UP000054047"/>
    </source>
</evidence>
<evidence type="ECO:0000313" key="2">
    <source>
        <dbReference type="EMBL" id="KIH49578.1"/>
    </source>
</evidence>
<evidence type="ECO:0008006" key="4">
    <source>
        <dbReference type="Google" id="ProtNLM"/>
    </source>
</evidence>
<dbReference type="Gene3D" id="2.60.40.3330">
    <property type="match status" value="1"/>
</dbReference>
<feature type="non-terminal residue" evidence="2">
    <location>
        <position position="83"/>
    </location>
</feature>
<evidence type="ECO:0000256" key="1">
    <source>
        <dbReference type="SAM" id="SignalP"/>
    </source>
</evidence>
<feature type="signal peptide" evidence="1">
    <location>
        <begin position="1"/>
        <end position="17"/>
    </location>
</feature>
<dbReference type="OrthoDB" id="5868756at2759"/>
<sequence length="83" mass="8891">MGILSIVLTILSCSTLAQTIFTQSAGVKGVLLCGDKPLANTKVKLYEFDRGRFSNNSLGPGLSKPVERPHIGAKSTVPFCIFH</sequence>
<keyword evidence="1" id="KW-0732">Signal</keyword>
<reference evidence="2 3" key="1">
    <citation type="submission" date="2013-12" db="EMBL/GenBank/DDBJ databases">
        <title>Draft genome of the parsitic nematode Ancylostoma duodenale.</title>
        <authorList>
            <person name="Mitreva M."/>
        </authorList>
    </citation>
    <scope>NUCLEOTIDE SEQUENCE [LARGE SCALE GENOMIC DNA]</scope>
    <source>
        <strain evidence="2 3">Zhejiang</strain>
    </source>
</reference>
<dbReference type="Proteomes" id="UP000054047">
    <property type="component" value="Unassembled WGS sequence"/>
</dbReference>
<accession>A0A0C2C024</accession>
<proteinExistence type="predicted"/>
<name>A0A0C2C024_9BILA</name>
<protein>
    <recommendedName>
        <fullName evidence="4">Transthyretin-like family protein</fullName>
    </recommendedName>
</protein>